<accession>A0AAD6LCV4</accession>
<organism evidence="2 3">
    <name type="scientific">Populus alba x Populus x berolinensis</name>
    <dbReference type="NCBI Taxonomy" id="444605"/>
    <lineage>
        <taxon>Eukaryota</taxon>
        <taxon>Viridiplantae</taxon>
        <taxon>Streptophyta</taxon>
        <taxon>Embryophyta</taxon>
        <taxon>Tracheophyta</taxon>
        <taxon>Spermatophyta</taxon>
        <taxon>Magnoliopsida</taxon>
        <taxon>eudicotyledons</taxon>
        <taxon>Gunneridae</taxon>
        <taxon>Pentapetalae</taxon>
        <taxon>rosids</taxon>
        <taxon>fabids</taxon>
        <taxon>Malpighiales</taxon>
        <taxon>Salicaceae</taxon>
        <taxon>Saliceae</taxon>
        <taxon>Populus</taxon>
    </lineage>
</organism>
<dbReference type="Proteomes" id="UP001164929">
    <property type="component" value="Chromosome 18"/>
</dbReference>
<sequence length="82" mass="10731">MIRWWCTRAWRRRFTVWWTGWWCMRAWRRRRMATRGRRFTLWWPGWWWVGLWRWVAGLVTGLWRWGIVHLLISFFRQLFVFV</sequence>
<feature type="transmembrane region" description="Helical" evidence="1">
    <location>
        <begin position="62"/>
        <end position="81"/>
    </location>
</feature>
<name>A0AAD6LCV4_9ROSI</name>
<gene>
    <name evidence="2" type="ORF">NC653_040084</name>
</gene>
<evidence type="ECO:0000313" key="2">
    <source>
        <dbReference type="EMBL" id="KAJ6958328.1"/>
    </source>
</evidence>
<keyword evidence="1" id="KW-0472">Membrane</keyword>
<evidence type="ECO:0000256" key="1">
    <source>
        <dbReference type="SAM" id="Phobius"/>
    </source>
</evidence>
<evidence type="ECO:0000313" key="3">
    <source>
        <dbReference type="Proteomes" id="UP001164929"/>
    </source>
</evidence>
<comment type="caution">
    <text evidence="2">The sequence shown here is derived from an EMBL/GenBank/DDBJ whole genome shotgun (WGS) entry which is preliminary data.</text>
</comment>
<dbReference type="AlphaFoldDB" id="A0AAD6LCV4"/>
<feature type="transmembrane region" description="Helical" evidence="1">
    <location>
        <begin position="39"/>
        <end position="56"/>
    </location>
</feature>
<keyword evidence="1" id="KW-1133">Transmembrane helix</keyword>
<keyword evidence="3" id="KW-1185">Reference proteome</keyword>
<protein>
    <submittedName>
        <fullName evidence="2">Uncharacterized protein</fullName>
    </submittedName>
</protein>
<dbReference type="EMBL" id="JAQIZT010000018">
    <property type="protein sequence ID" value="KAJ6958328.1"/>
    <property type="molecule type" value="Genomic_DNA"/>
</dbReference>
<proteinExistence type="predicted"/>
<keyword evidence="1" id="KW-0812">Transmembrane</keyword>
<reference evidence="2 3" key="1">
    <citation type="journal article" date="2023" name="Mol. Ecol. Resour.">
        <title>Chromosome-level genome assembly of a triploid poplar Populus alba 'Berolinensis'.</title>
        <authorList>
            <person name="Chen S."/>
            <person name="Yu Y."/>
            <person name="Wang X."/>
            <person name="Wang S."/>
            <person name="Zhang T."/>
            <person name="Zhou Y."/>
            <person name="He R."/>
            <person name="Meng N."/>
            <person name="Wang Y."/>
            <person name="Liu W."/>
            <person name="Liu Z."/>
            <person name="Liu J."/>
            <person name="Guo Q."/>
            <person name="Huang H."/>
            <person name="Sederoff R.R."/>
            <person name="Wang G."/>
            <person name="Qu G."/>
            <person name="Chen S."/>
        </authorList>
    </citation>
    <scope>NUCLEOTIDE SEQUENCE [LARGE SCALE GENOMIC DNA]</scope>
    <source>
        <strain evidence="2">SC-2020</strain>
    </source>
</reference>